<dbReference type="RefSeq" id="WP_085510892.1">
    <property type="nucleotide sequence ID" value="NZ_FXAP01000001.1"/>
</dbReference>
<feature type="compositionally biased region" description="Basic and acidic residues" evidence="1">
    <location>
        <begin position="221"/>
        <end position="230"/>
    </location>
</feature>
<dbReference type="EMBL" id="RKHL01000001">
    <property type="protein sequence ID" value="ROR81871.1"/>
    <property type="molecule type" value="Genomic_DNA"/>
</dbReference>
<name>A0A3N2C2Y4_9MICO</name>
<dbReference type="Proteomes" id="UP000266915">
    <property type="component" value="Unassembled WGS sequence"/>
</dbReference>
<evidence type="ECO:0000313" key="3">
    <source>
        <dbReference type="EMBL" id="ROR81871.1"/>
    </source>
</evidence>
<keyword evidence="2" id="KW-0472">Membrane</keyword>
<feature type="transmembrane region" description="Helical" evidence="2">
    <location>
        <begin position="166"/>
        <end position="188"/>
    </location>
</feature>
<dbReference type="InterPro" id="IPR019051">
    <property type="entry name" value="Trp_biosyn_TM_oprn/chp"/>
</dbReference>
<feature type="transmembrane region" description="Helical" evidence="2">
    <location>
        <begin position="111"/>
        <end position="133"/>
    </location>
</feature>
<reference evidence="3 4" key="1">
    <citation type="submission" date="2018-11" db="EMBL/GenBank/DDBJ databases">
        <title>Sequencing the genomes of 1000 actinobacteria strains.</title>
        <authorList>
            <person name="Klenk H.-P."/>
        </authorList>
    </citation>
    <scope>NUCLEOTIDE SEQUENCE [LARGE SCALE GENOMIC DNA]</scope>
    <source>
        <strain evidence="3 4">DSM 14012</strain>
    </source>
</reference>
<organism evidence="3 4">
    <name type="scientific">Plantibacter flavus</name>
    <dbReference type="NCBI Taxonomy" id="150123"/>
    <lineage>
        <taxon>Bacteria</taxon>
        <taxon>Bacillati</taxon>
        <taxon>Actinomycetota</taxon>
        <taxon>Actinomycetes</taxon>
        <taxon>Micrococcales</taxon>
        <taxon>Microbacteriaceae</taxon>
        <taxon>Plantibacter</taxon>
    </lineage>
</organism>
<dbReference type="Pfam" id="PF09534">
    <property type="entry name" value="Trp_oprn_chp"/>
    <property type="match status" value="1"/>
</dbReference>
<keyword evidence="2" id="KW-1133">Transmembrane helix</keyword>
<feature type="transmembrane region" description="Helical" evidence="2">
    <location>
        <begin position="83"/>
        <end position="104"/>
    </location>
</feature>
<evidence type="ECO:0000256" key="2">
    <source>
        <dbReference type="SAM" id="Phobius"/>
    </source>
</evidence>
<feature type="region of interest" description="Disordered" evidence="1">
    <location>
        <begin position="1"/>
        <end position="26"/>
    </location>
</feature>
<protein>
    <submittedName>
        <fullName evidence="3">Putative membrane protein (TIGR02234 family)</fullName>
    </submittedName>
</protein>
<comment type="caution">
    <text evidence="3">The sequence shown here is derived from an EMBL/GenBank/DDBJ whole genome shotgun (WGS) entry which is preliminary data.</text>
</comment>
<keyword evidence="4" id="KW-1185">Reference proteome</keyword>
<evidence type="ECO:0000256" key="1">
    <source>
        <dbReference type="SAM" id="MobiDB-lite"/>
    </source>
</evidence>
<gene>
    <name evidence="3" type="ORF">EDD42_1951</name>
</gene>
<sequence length="230" mass="23361">MTESTAAPQSGPVEPPRPDEPSEADELESRALRSRQRRLKTLLLVTAVLADALILAAWTQTWLSISLVGVGPHSGALDVVGSVAAPALSALALAGLALVAALAIAGPVFRIILGLLEAVIGACVMISSIAVLASPATAGAAAVTEATGVAGSQSTIDLVAATTLTAWPAITLVLGVVLGLAGLATVLTHRRWPGPSKKYQAVRFTQVETAPSADPVGAWDDLSRGDDPTR</sequence>
<dbReference type="AlphaFoldDB" id="A0A3N2C2Y4"/>
<feature type="transmembrane region" description="Helical" evidence="2">
    <location>
        <begin position="42"/>
        <end position="63"/>
    </location>
</feature>
<feature type="region of interest" description="Disordered" evidence="1">
    <location>
        <begin position="211"/>
        <end position="230"/>
    </location>
</feature>
<accession>A0A3N2C2Y4</accession>
<proteinExistence type="predicted"/>
<evidence type="ECO:0000313" key="4">
    <source>
        <dbReference type="Proteomes" id="UP000266915"/>
    </source>
</evidence>
<keyword evidence="2" id="KW-0812">Transmembrane</keyword>